<evidence type="ECO:0000256" key="10">
    <source>
        <dbReference type="ARBA" id="ARBA00044721"/>
    </source>
</evidence>
<keyword evidence="7 12" id="KW-0256">Endoplasmic reticulum</keyword>
<comment type="function">
    <text evidence="10">Mannosyltransferase that operates in the biosynthetic pathway of dolichol-linked oligosaccharides, the glycan precursors employed in protein asparagine (N)-glycosylation. The assembly of dolichol-linked oligosaccharides begins on the cytosolic side of the endoplasmic reticulum membrane and finishes in its lumen. The sequential addition of sugars to dolichol pyrophosphate produces dolichol-linked oligosaccharides containing fourteen sugars, including two GlcNAcs, nine mannoses and three glucoses. Once assembled, the oligosaccharide is transferred from the lipid to nascent proteins by oligosaccharyltransferases. In the lumen of the endoplasmic reticulum, adds the eighth mannose residue in an alpha-1,6 linkage onto Man(7)GlcNAc(2)-PP-dolichol to produce Man(8)GlcNAc(2)-PP-dolichol.</text>
</comment>
<evidence type="ECO:0000313" key="14">
    <source>
        <dbReference type="Proteomes" id="UP000800092"/>
    </source>
</evidence>
<dbReference type="GO" id="GO:0005789">
    <property type="term" value="C:endoplasmic reticulum membrane"/>
    <property type="evidence" value="ECO:0007669"/>
    <property type="project" value="UniProtKB-SubCell"/>
</dbReference>
<evidence type="ECO:0000256" key="7">
    <source>
        <dbReference type="ARBA" id="ARBA00022824"/>
    </source>
</evidence>
<dbReference type="PANTHER" id="PTHR22760">
    <property type="entry name" value="GLYCOSYLTRANSFERASE"/>
    <property type="match status" value="1"/>
</dbReference>
<evidence type="ECO:0000256" key="1">
    <source>
        <dbReference type="ARBA" id="ARBA00004477"/>
    </source>
</evidence>
<evidence type="ECO:0000256" key="6">
    <source>
        <dbReference type="ARBA" id="ARBA00022692"/>
    </source>
</evidence>
<gene>
    <name evidence="13" type="ORF">EV356DRAFT_544592</name>
</gene>
<comment type="pathway">
    <text evidence="2">Protein modification; protein glycosylation.</text>
</comment>
<dbReference type="EMBL" id="ML991794">
    <property type="protein sequence ID" value="KAF2235051.1"/>
    <property type="molecule type" value="Genomic_DNA"/>
</dbReference>
<comment type="catalytic activity">
    <reaction evidence="11">
        <text>an alpha-D-Man-(1-&gt;2)-alpha-D-Man-(1-&gt;2)-alpha-D-Man-(1-&gt;3)-[alpha-D-Man-(1-&gt;2)-alpha-D-Man-(1-&gt;3)-alpha-D-Man-(1-&gt;6)]-beta-D-Man-(1-&gt;4)-beta-D-GlcNAc-(1-&gt;4)-alpha-D-GlcNAc-diphospho-di-trans,poly-cis-dolichol + a di-trans,poly-cis-dolichyl beta-D-mannosyl phosphate = an alpha-D-Man-(1-&gt;2)-alpha-D-Man-(1-&gt;2)-alpha-D-Man-(1-&gt;3)-[alpha-D-Man-(1-&gt;2)-alpha-D-Man-(1-&gt;3)-[alpha-D-Man-(1-&gt;6)]-alpha-D-Man-(1-&gt;6)]-beta-D-Man-(1-&gt;4)-beta-D-GlcNAc-(1-&gt;4)-alpha-D-GlcNAc-diphospho-di-trans,poly-cis-dolichol + a di-trans,poly-cis-dolichyl phosphate + H(+)</text>
        <dbReference type="Rhea" id="RHEA:29535"/>
        <dbReference type="Rhea" id="RHEA-COMP:19498"/>
        <dbReference type="Rhea" id="RHEA-COMP:19501"/>
        <dbReference type="Rhea" id="RHEA-COMP:19518"/>
        <dbReference type="Rhea" id="RHEA-COMP:19519"/>
        <dbReference type="ChEBI" id="CHEBI:15378"/>
        <dbReference type="ChEBI" id="CHEBI:57683"/>
        <dbReference type="ChEBI" id="CHEBI:58211"/>
        <dbReference type="ChEBI" id="CHEBI:132517"/>
        <dbReference type="ChEBI" id="CHEBI:132519"/>
        <dbReference type="EC" id="2.4.1.260"/>
    </reaction>
    <physiologicalReaction direction="left-to-right" evidence="11">
        <dbReference type="Rhea" id="RHEA:29536"/>
    </physiologicalReaction>
</comment>
<evidence type="ECO:0000256" key="11">
    <source>
        <dbReference type="ARBA" id="ARBA00048899"/>
    </source>
</evidence>
<evidence type="ECO:0000256" key="5">
    <source>
        <dbReference type="ARBA" id="ARBA00022679"/>
    </source>
</evidence>
<dbReference type="EC" id="2.4.1.-" evidence="12"/>
<dbReference type="UniPathway" id="UPA00378"/>
<evidence type="ECO:0000256" key="3">
    <source>
        <dbReference type="ARBA" id="ARBA00007063"/>
    </source>
</evidence>
<keyword evidence="8 12" id="KW-1133">Transmembrane helix</keyword>
<reference evidence="13" key="1">
    <citation type="journal article" date="2020" name="Stud. Mycol.">
        <title>101 Dothideomycetes genomes: a test case for predicting lifestyles and emergence of pathogens.</title>
        <authorList>
            <person name="Haridas S."/>
            <person name="Albert R."/>
            <person name="Binder M."/>
            <person name="Bloem J."/>
            <person name="Labutti K."/>
            <person name="Salamov A."/>
            <person name="Andreopoulos B."/>
            <person name="Baker S."/>
            <person name="Barry K."/>
            <person name="Bills G."/>
            <person name="Bluhm B."/>
            <person name="Cannon C."/>
            <person name="Castanera R."/>
            <person name="Culley D."/>
            <person name="Daum C."/>
            <person name="Ezra D."/>
            <person name="Gonzalez J."/>
            <person name="Henrissat B."/>
            <person name="Kuo A."/>
            <person name="Liang C."/>
            <person name="Lipzen A."/>
            <person name="Lutzoni F."/>
            <person name="Magnuson J."/>
            <person name="Mondo S."/>
            <person name="Nolan M."/>
            <person name="Ohm R."/>
            <person name="Pangilinan J."/>
            <person name="Park H.-J."/>
            <person name="Ramirez L."/>
            <person name="Alfaro M."/>
            <person name="Sun H."/>
            <person name="Tritt A."/>
            <person name="Yoshinaga Y."/>
            <person name="Zwiers L.-H."/>
            <person name="Turgeon B."/>
            <person name="Goodwin S."/>
            <person name="Spatafora J."/>
            <person name="Crous P."/>
            <person name="Grigoriev I."/>
        </authorList>
    </citation>
    <scope>NUCLEOTIDE SEQUENCE</scope>
    <source>
        <strain evidence="13">Tuck. ex Michener</strain>
    </source>
</reference>
<accession>A0A6A6HB29</accession>
<comment type="similarity">
    <text evidence="3 12">Belongs to the glycosyltransferase 22 family.</text>
</comment>
<dbReference type="PANTHER" id="PTHR22760:SF1">
    <property type="entry name" value="DOL-P-MAN:MAN(7)GLCNAC(2)-PP-DOL ALPHA-1,6-MANNOSYLTRANSFERASE"/>
    <property type="match status" value="1"/>
</dbReference>
<dbReference type="GO" id="GO:0006487">
    <property type="term" value="P:protein N-linked glycosylation"/>
    <property type="evidence" value="ECO:0007669"/>
    <property type="project" value="TreeGrafter"/>
</dbReference>
<organism evidence="13 14">
    <name type="scientific">Viridothelium virens</name>
    <name type="common">Speckled blister lichen</name>
    <name type="synonym">Trypethelium virens</name>
    <dbReference type="NCBI Taxonomy" id="1048519"/>
    <lineage>
        <taxon>Eukaryota</taxon>
        <taxon>Fungi</taxon>
        <taxon>Dikarya</taxon>
        <taxon>Ascomycota</taxon>
        <taxon>Pezizomycotina</taxon>
        <taxon>Dothideomycetes</taxon>
        <taxon>Dothideomycetes incertae sedis</taxon>
        <taxon>Trypetheliales</taxon>
        <taxon>Trypetheliaceae</taxon>
        <taxon>Viridothelium</taxon>
    </lineage>
</organism>
<keyword evidence="4 12" id="KW-0328">Glycosyltransferase</keyword>
<feature type="transmembrane region" description="Helical" evidence="12">
    <location>
        <begin position="225"/>
        <end position="243"/>
    </location>
</feature>
<dbReference type="AlphaFoldDB" id="A0A6A6HB29"/>
<evidence type="ECO:0000256" key="4">
    <source>
        <dbReference type="ARBA" id="ARBA00022676"/>
    </source>
</evidence>
<dbReference type="OrthoDB" id="19039at2759"/>
<comment type="subcellular location">
    <subcellularLocation>
        <location evidence="1 12">Endoplasmic reticulum membrane</location>
        <topology evidence="1 12">Multi-pass membrane protein</topology>
    </subcellularLocation>
</comment>
<evidence type="ECO:0000313" key="13">
    <source>
        <dbReference type="EMBL" id="KAF2235051.1"/>
    </source>
</evidence>
<dbReference type="GO" id="GO:0052917">
    <property type="term" value="F:dol-P-Man:Man(7)GlcNAc(2)-PP-Dol alpha-1,6-mannosyltransferase activity"/>
    <property type="evidence" value="ECO:0007669"/>
    <property type="project" value="UniProtKB-EC"/>
</dbReference>
<keyword evidence="5 13" id="KW-0808">Transferase</keyword>
<feature type="transmembrane region" description="Helical" evidence="12">
    <location>
        <begin position="368"/>
        <end position="392"/>
    </location>
</feature>
<dbReference type="InterPro" id="IPR005599">
    <property type="entry name" value="GPI_mannosylTrfase"/>
</dbReference>
<dbReference type="Pfam" id="PF03901">
    <property type="entry name" value="Glyco_transf_22"/>
    <property type="match status" value="1"/>
</dbReference>
<keyword evidence="14" id="KW-1185">Reference proteome</keyword>
<sequence length="594" mass="65674">MPNFSLSGLSLSSIIPLVVLLHLVCSPYTKIEESFSVQATHDIIAYGIPTANVTNRLVRYDHITYPGNHPVPRSFVGPLLLAGLSSPLVPFLSNGLQLQIVARAVLGLFNAFSLLSMRRAVNTVYGKTAGNFYVLFQATQFHVMYYASRPLPNMFAFGLSTLALSNLLLVKSTNTKSRRSGRRLRLALYLLTIAGVVLRSELALLLGTETLYILLRHRVSLSSEIVPAGLFGALLGLGLTVPLDSHLWRTWPLWPELSAFWFNTVEGHSADWGTSPFPFYFTSALPRLLLNPLTWTLCIPLALAQPATRRTSVDVLVPALSFVLLYSFLPHKETRFVMYVVPSLTAVASGGASWIYTRRGKSRSYKLLTVALLGSVVVSALASAFLLAISSLNYPGGVAMQRLRDLGGASASVRVHVDTLAFHTGAVRFLEVPEEGSGLDDLGSSLRSSFLAPMLGSLPQWWGLNQGSERRPRWIYDKTDSKFYPDLLRDVQFWDQFDYALMEHPELAIGAWEVLETVYGYGRIALLQPGQELIGNEDGLNVLLRNSLGMRVAGWTCDSLKRVERLGRSLTGGRWVGIRMEPKIRIIKRQHGAT</sequence>
<keyword evidence="6 12" id="KW-0812">Transmembrane</keyword>
<feature type="transmembrane region" description="Helical" evidence="12">
    <location>
        <begin position="186"/>
        <end position="205"/>
    </location>
</feature>
<evidence type="ECO:0000256" key="9">
    <source>
        <dbReference type="ARBA" id="ARBA00023136"/>
    </source>
</evidence>
<evidence type="ECO:0000256" key="12">
    <source>
        <dbReference type="RuleBase" id="RU363075"/>
    </source>
</evidence>
<keyword evidence="9 12" id="KW-0472">Membrane</keyword>
<proteinExistence type="inferred from homology"/>
<feature type="transmembrane region" description="Helical" evidence="12">
    <location>
        <begin position="336"/>
        <end position="356"/>
    </location>
</feature>
<evidence type="ECO:0000256" key="8">
    <source>
        <dbReference type="ARBA" id="ARBA00022989"/>
    </source>
</evidence>
<name>A0A6A6HB29_VIRVR</name>
<protein>
    <recommendedName>
        <fullName evidence="12">Mannosyltransferase</fullName>
        <ecNumber evidence="12">2.4.1.-</ecNumber>
    </recommendedName>
</protein>
<feature type="transmembrane region" description="Helical" evidence="12">
    <location>
        <begin position="6"/>
        <end position="25"/>
    </location>
</feature>
<evidence type="ECO:0000256" key="2">
    <source>
        <dbReference type="ARBA" id="ARBA00004922"/>
    </source>
</evidence>
<dbReference type="Proteomes" id="UP000800092">
    <property type="component" value="Unassembled WGS sequence"/>
</dbReference>
<feature type="transmembrane region" description="Helical" evidence="12">
    <location>
        <begin position="154"/>
        <end position="174"/>
    </location>
</feature>